<keyword evidence="5" id="KW-0067">ATP-binding</keyword>
<dbReference type="Pfam" id="PF05157">
    <property type="entry name" value="MshEN"/>
    <property type="match status" value="1"/>
</dbReference>
<accession>A0A3M3ZCG3</accession>
<organism evidence="7 8">
    <name type="scientific">Pseudomonas syringae pv. philadelphi</name>
    <dbReference type="NCBI Taxonomy" id="251706"/>
    <lineage>
        <taxon>Bacteria</taxon>
        <taxon>Pseudomonadati</taxon>
        <taxon>Pseudomonadota</taxon>
        <taxon>Gammaproteobacteria</taxon>
        <taxon>Pseudomonadales</taxon>
        <taxon>Pseudomonadaceae</taxon>
        <taxon>Pseudomonas</taxon>
    </lineage>
</organism>
<proteinExistence type="inferred from homology"/>
<comment type="similarity">
    <text evidence="2">Belongs to the GSP E family.</text>
</comment>
<dbReference type="SUPFAM" id="SSF160246">
    <property type="entry name" value="EspE N-terminal domain-like"/>
    <property type="match status" value="1"/>
</dbReference>
<dbReference type="GO" id="GO:0005524">
    <property type="term" value="F:ATP binding"/>
    <property type="evidence" value="ECO:0007669"/>
    <property type="project" value="UniProtKB-KW"/>
</dbReference>
<dbReference type="PANTHER" id="PTHR30258">
    <property type="entry name" value="TYPE II SECRETION SYSTEM PROTEIN GSPE-RELATED"/>
    <property type="match status" value="1"/>
</dbReference>
<comment type="subcellular location">
    <subcellularLocation>
        <location evidence="1">Cytoplasm</location>
    </subcellularLocation>
</comment>
<dbReference type="GO" id="GO:0005886">
    <property type="term" value="C:plasma membrane"/>
    <property type="evidence" value="ECO:0007669"/>
    <property type="project" value="TreeGrafter"/>
</dbReference>
<dbReference type="Gene3D" id="3.30.300.160">
    <property type="entry name" value="Type II secretion system, protein E, N-terminal domain"/>
    <property type="match status" value="1"/>
</dbReference>
<dbReference type="NCBIfam" id="TIGR02538">
    <property type="entry name" value="type_IV_pilB"/>
    <property type="match status" value="1"/>
</dbReference>
<dbReference type="GO" id="GO:0009297">
    <property type="term" value="P:pilus assembly"/>
    <property type="evidence" value="ECO:0007669"/>
    <property type="project" value="InterPro"/>
</dbReference>
<evidence type="ECO:0000313" key="7">
    <source>
        <dbReference type="EMBL" id="RMO92251.1"/>
    </source>
</evidence>
<evidence type="ECO:0000256" key="5">
    <source>
        <dbReference type="ARBA" id="ARBA00022840"/>
    </source>
</evidence>
<dbReference type="GO" id="GO:0016887">
    <property type="term" value="F:ATP hydrolysis activity"/>
    <property type="evidence" value="ECO:0007669"/>
    <property type="project" value="InterPro"/>
</dbReference>
<keyword evidence="4" id="KW-0547">Nucleotide-binding</keyword>
<sequence>MPCQLFSHIVDSLILTWRRTHRTRKSAETDNFRHMRLCHLAAPLDCAITHTLSVFGGFMTDAVLTGLAKQLVLAELLTEPLAQQAYQQARRDKISLVSYLVQNKLVKSLTLAEMASEQFGVPFMDLASLDRESQPKGLVSEKLVRQHHALPLWRRGNKLFIGISDPTNHQAVTDIQFSTGLNTEAILVEDDKLTTAIDRFFDNDSGLGNLEDVDLGLDIEPSSDKETSLATQNDADDAPVVRFVNKMLMDAIRLGSSDLHFEPYEKIFRVRLRTDGILHEVARPPIHLANRIAARLKVMASLDISERRKPQDGRVKLRVSKTKSIDFRMNTLPTLWGEKIVMRILDPTSAQMGIDALGYEPEQKALYMEALKQPQGMILVTGPTGSGKTVSLYTGLNILNTVDINISTAEDPVEINIEGINQVNVNPRQGLDFSQALRAFLRQDPDVIMVGEIRDLETAEIAIKASQTGHMVLSTLHTNSAAETLTRLHHMGVAAFNIATAINLIIAQRLARKLCSHCKKELDIPRETLIQEGFPESRIGTFKIYGPVGCEHCNGGYRGRVGIYEVVKKTPELERIIMEEGNSLEISRQMRKDGFNDLRTSGLSKAMQGITSLEEVNRVTKD</sequence>
<dbReference type="PANTHER" id="PTHR30258:SF1">
    <property type="entry name" value="PROTEIN TRANSPORT PROTEIN HOFB HOMOLOG"/>
    <property type="match status" value="1"/>
</dbReference>
<dbReference type="AlphaFoldDB" id="A0A3M3ZCG3"/>
<dbReference type="Gene3D" id="3.30.450.90">
    <property type="match status" value="1"/>
</dbReference>
<dbReference type="InterPro" id="IPR027417">
    <property type="entry name" value="P-loop_NTPase"/>
</dbReference>
<feature type="domain" description="Bacterial type II secretion system protein E" evidence="6">
    <location>
        <begin position="441"/>
        <end position="455"/>
    </location>
</feature>
<dbReference type="FunFam" id="3.40.50.300:FF:000398">
    <property type="entry name" value="Type IV pilus assembly ATPase PilB"/>
    <property type="match status" value="1"/>
</dbReference>
<dbReference type="Pfam" id="PF00437">
    <property type="entry name" value="T2SSE"/>
    <property type="match status" value="1"/>
</dbReference>
<gene>
    <name evidence="7" type="ORF">ALQ33_03138</name>
</gene>
<evidence type="ECO:0000259" key="6">
    <source>
        <dbReference type="PROSITE" id="PS00662"/>
    </source>
</evidence>
<dbReference type="CDD" id="cd01129">
    <property type="entry name" value="PulE-GspE-like"/>
    <property type="match status" value="1"/>
</dbReference>
<reference evidence="7 8" key="1">
    <citation type="submission" date="2018-08" db="EMBL/GenBank/DDBJ databases">
        <title>Recombination of ecologically and evolutionarily significant loci maintains genetic cohesion in the Pseudomonas syringae species complex.</title>
        <authorList>
            <person name="Dillon M."/>
            <person name="Thakur S."/>
            <person name="Almeida R.N.D."/>
            <person name="Weir B.S."/>
            <person name="Guttman D.S."/>
        </authorList>
    </citation>
    <scope>NUCLEOTIDE SEQUENCE [LARGE SCALE GENOMIC DNA]</scope>
    <source>
        <strain evidence="7 8">ICMP 8902</strain>
    </source>
</reference>
<keyword evidence="3" id="KW-0963">Cytoplasm</keyword>
<protein>
    <submittedName>
        <fullName evidence="7">Type II secretory protein GspE</fullName>
    </submittedName>
</protein>
<dbReference type="Gene3D" id="3.40.50.300">
    <property type="entry name" value="P-loop containing nucleotide triphosphate hydrolases"/>
    <property type="match status" value="1"/>
</dbReference>
<dbReference type="InterPro" id="IPR007831">
    <property type="entry name" value="T2SS_GspE_N"/>
</dbReference>
<dbReference type="FunFam" id="3.30.450.90:FF:000001">
    <property type="entry name" value="Type II secretion system ATPase GspE"/>
    <property type="match status" value="1"/>
</dbReference>
<dbReference type="Proteomes" id="UP000279372">
    <property type="component" value="Unassembled WGS sequence"/>
</dbReference>
<dbReference type="SUPFAM" id="SSF52540">
    <property type="entry name" value="P-loop containing nucleoside triphosphate hydrolases"/>
    <property type="match status" value="1"/>
</dbReference>
<dbReference type="InterPro" id="IPR013374">
    <property type="entry name" value="ATPase_typ4_pilus-assembl_PilB"/>
</dbReference>
<comment type="caution">
    <text evidence="7">The sequence shown here is derived from an EMBL/GenBank/DDBJ whole genome shotgun (WGS) entry which is preliminary data.</text>
</comment>
<dbReference type="GO" id="GO:0005737">
    <property type="term" value="C:cytoplasm"/>
    <property type="evidence" value="ECO:0007669"/>
    <property type="project" value="UniProtKB-SubCell"/>
</dbReference>
<dbReference type="InterPro" id="IPR037257">
    <property type="entry name" value="T2SS_E_N_sf"/>
</dbReference>
<dbReference type="PROSITE" id="PS00662">
    <property type="entry name" value="T2SP_E"/>
    <property type="match status" value="1"/>
</dbReference>
<dbReference type="InterPro" id="IPR001482">
    <property type="entry name" value="T2SS/T4SS_dom"/>
</dbReference>
<evidence type="ECO:0000256" key="3">
    <source>
        <dbReference type="ARBA" id="ARBA00022490"/>
    </source>
</evidence>
<evidence type="ECO:0000256" key="4">
    <source>
        <dbReference type="ARBA" id="ARBA00022741"/>
    </source>
</evidence>
<evidence type="ECO:0000256" key="2">
    <source>
        <dbReference type="ARBA" id="ARBA00006611"/>
    </source>
</evidence>
<name>A0A3M3ZCG3_9PSED</name>
<evidence type="ECO:0000256" key="1">
    <source>
        <dbReference type="ARBA" id="ARBA00004496"/>
    </source>
</evidence>
<dbReference type="EMBL" id="RBQB01000113">
    <property type="protein sequence ID" value="RMO92251.1"/>
    <property type="molecule type" value="Genomic_DNA"/>
</dbReference>
<evidence type="ECO:0000313" key="8">
    <source>
        <dbReference type="Proteomes" id="UP000279372"/>
    </source>
</evidence>